<evidence type="ECO:0000313" key="2">
    <source>
        <dbReference type="EMBL" id="MBB6669093.1"/>
    </source>
</evidence>
<dbReference type="PROSITE" id="PS51819">
    <property type="entry name" value="VOC"/>
    <property type="match status" value="1"/>
</dbReference>
<evidence type="ECO:0000313" key="3">
    <source>
        <dbReference type="Proteomes" id="UP000547209"/>
    </source>
</evidence>
<dbReference type="AlphaFoldDB" id="A0A7X0RKE2"/>
<dbReference type="PANTHER" id="PTHR36503:SF2">
    <property type="entry name" value="BLR2408 PROTEIN"/>
    <property type="match status" value="1"/>
</dbReference>
<dbReference type="InterPro" id="IPR004360">
    <property type="entry name" value="Glyas_Fos-R_dOase_dom"/>
</dbReference>
<dbReference type="SUPFAM" id="SSF54593">
    <property type="entry name" value="Glyoxalase/Bleomycin resistance protein/Dihydroxybiphenyl dioxygenase"/>
    <property type="match status" value="1"/>
</dbReference>
<feature type="domain" description="VOC" evidence="1">
    <location>
        <begin position="3"/>
        <end position="129"/>
    </location>
</feature>
<accession>A0A7X0RKE2</accession>
<dbReference type="Gene3D" id="3.10.180.10">
    <property type="entry name" value="2,3-Dihydroxybiphenyl 1,2-Dioxygenase, domain 1"/>
    <property type="match status" value="1"/>
</dbReference>
<dbReference type="EMBL" id="JACJVP010000001">
    <property type="protein sequence ID" value="MBB6669093.1"/>
    <property type="molecule type" value="Genomic_DNA"/>
</dbReference>
<dbReference type="InterPro" id="IPR037523">
    <property type="entry name" value="VOC_core"/>
</dbReference>
<name>A0A7X0RKE2_9BACL</name>
<dbReference type="RefSeq" id="WP_185140541.1">
    <property type="nucleotide sequence ID" value="NZ_JACJVP010000001.1"/>
</dbReference>
<dbReference type="Proteomes" id="UP000547209">
    <property type="component" value="Unassembled WGS sequence"/>
</dbReference>
<keyword evidence="3" id="KW-1185">Reference proteome</keyword>
<comment type="caution">
    <text evidence="2">The sequence shown here is derived from an EMBL/GenBank/DDBJ whole genome shotgun (WGS) entry which is preliminary data.</text>
</comment>
<organism evidence="2 3">
    <name type="scientific">Cohnella nanjingensis</name>
    <dbReference type="NCBI Taxonomy" id="1387779"/>
    <lineage>
        <taxon>Bacteria</taxon>
        <taxon>Bacillati</taxon>
        <taxon>Bacillota</taxon>
        <taxon>Bacilli</taxon>
        <taxon>Bacillales</taxon>
        <taxon>Paenibacillaceae</taxon>
        <taxon>Cohnella</taxon>
    </lineage>
</organism>
<dbReference type="PANTHER" id="PTHR36503">
    <property type="entry name" value="BLR2520 PROTEIN"/>
    <property type="match status" value="1"/>
</dbReference>
<proteinExistence type="predicted"/>
<dbReference type="Pfam" id="PF00903">
    <property type="entry name" value="Glyoxalase"/>
    <property type="match status" value="1"/>
</dbReference>
<sequence length="140" mass="14762">MSKALWLNLPVRDLEASRAFYASLGFRIHDNHPDPGSVALTVGEPGVTVMLFPVQTFERFAGIAAADTGRGAEVLVSVGADSREEVDALAAKAERAGGQVYGRPGSPDGWMYGCGFADPDGHRWNVLYMDPAQAPGGGAK</sequence>
<gene>
    <name evidence="2" type="ORF">H7C19_00170</name>
</gene>
<protein>
    <submittedName>
        <fullName evidence="2">VOC family protein</fullName>
    </submittedName>
</protein>
<evidence type="ECO:0000259" key="1">
    <source>
        <dbReference type="PROSITE" id="PS51819"/>
    </source>
</evidence>
<reference evidence="2 3" key="1">
    <citation type="submission" date="2020-08" db="EMBL/GenBank/DDBJ databases">
        <title>Cohnella phylogeny.</title>
        <authorList>
            <person name="Dunlap C."/>
        </authorList>
    </citation>
    <scope>NUCLEOTIDE SEQUENCE [LARGE SCALE GENOMIC DNA]</scope>
    <source>
        <strain evidence="2 3">DSM 28246</strain>
    </source>
</reference>
<dbReference type="InterPro" id="IPR029068">
    <property type="entry name" value="Glyas_Bleomycin-R_OHBP_Dase"/>
</dbReference>